<keyword evidence="5 11" id="KW-0285">Flavoprotein</keyword>
<protein>
    <recommendedName>
        <fullName evidence="3 11">Chorismate synthase</fullName>
        <shortName evidence="11">CS</shortName>
        <ecNumber evidence="3 11">4.2.3.5</ecNumber>
    </recommendedName>
    <alternativeName>
        <fullName evidence="11">5-enolpyruvylshikimate-3-phosphate phospholyase</fullName>
    </alternativeName>
</protein>
<dbReference type="NCBIfam" id="TIGR00033">
    <property type="entry name" value="aroC"/>
    <property type="match status" value="1"/>
</dbReference>
<dbReference type="SUPFAM" id="SSF103263">
    <property type="entry name" value="Chorismate synthase, AroC"/>
    <property type="match status" value="1"/>
</dbReference>
<evidence type="ECO:0000256" key="7">
    <source>
        <dbReference type="ARBA" id="ARBA00022827"/>
    </source>
</evidence>
<feature type="binding site" evidence="11">
    <location>
        <position position="331"/>
    </location>
    <ligand>
        <name>FMN</name>
        <dbReference type="ChEBI" id="CHEBI:58210"/>
    </ligand>
</feature>
<dbReference type="HAMAP" id="MF_00300">
    <property type="entry name" value="Chorismate_synth"/>
    <property type="match status" value="1"/>
</dbReference>
<evidence type="ECO:0000313" key="14">
    <source>
        <dbReference type="Proteomes" id="UP001524435"/>
    </source>
</evidence>
<keyword evidence="6 11" id="KW-0288">FMN</keyword>
<evidence type="ECO:0000313" key="13">
    <source>
        <dbReference type="EMBL" id="MCQ5122184.1"/>
    </source>
</evidence>
<comment type="similarity">
    <text evidence="2 11 12">Belongs to the chorismate synthase family.</text>
</comment>
<dbReference type="PANTHER" id="PTHR21085">
    <property type="entry name" value="CHORISMATE SYNTHASE"/>
    <property type="match status" value="1"/>
</dbReference>
<keyword evidence="7 11" id="KW-0274">FAD</keyword>
<gene>
    <name evidence="11 13" type="primary">aroC</name>
    <name evidence="13" type="ORF">NE663_07925</name>
</gene>
<keyword evidence="4 11" id="KW-0028">Amino-acid biosynthesis</keyword>
<keyword evidence="14" id="KW-1185">Reference proteome</keyword>
<dbReference type="CDD" id="cd07304">
    <property type="entry name" value="Chorismate_synthase"/>
    <property type="match status" value="1"/>
</dbReference>
<dbReference type="NCBIfam" id="NF003793">
    <property type="entry name" value="PRK05382.1"/>
    <property type="match status" value="1"/>
</dbReference>
<name>A0ABT1SLT5_9FIRM</name>
<evidence type="ECO:0000256" key="9">
    <source>
        <dbReference type="ARBA" id="ARBA00023141"/>
    </source>
</evidence>
<evidence type="ECO:0000256" key="10">
    <source>
        <dbReference type="ARBA" id="ARBA00023239"/>
    </source>
</evidence>
<comment type="caution">
    <text evidence="13">The sequence shown here is derived from an EMBL/GenBank/DDBJ whole genome shotgun (WGS) entry which is preliminary data.</text>
</comment>
<evidence type="ECO:0000256" key="5">
    <source>
        <dbReference type="ARBA" id="ARBA00022630"/>
    </source>
</evidence>
<accession>A0ABT1SLT5</accession>
<dbReference type="PANTHER" id="PTHR21085:SF0">
    <property type="entry name" value="CHORISMATE SYNTHASE"/>
    <property type="match status" value="1"/>
</dbReference>
<feature type="binding site" evidence="11">
    <location>
        <position position="47"/>
    </location>
    <ligand>
        <name>NADP(+)</name>
        <dbReference type="ChEBI" id="CHEBI:58349"/>
    </ligand>
</feature>
<dbReference type="InterPro" id="IPR020541">
    <property type="entry name" value="Chorismate_synthase_CS"/>
</dbReference>
<comment type="subunit">
    <text evidence="11">Homotetramer.</text>
</comment>
<evidence type="ECO:0000256" key="8">
    <source>
        <dbReference type="ARBA" id="ARBA00022857"/>
    </source>
</evidence>
<dbReference type="EMBL" id="JANGCH010000010">
    <property type="protein sequence ID" value="MCQ5122184.1"/>
    <property type="molecule type" value="Genomic_DNA"/>
</dbReference>
<dbReference type="PIRSF" id="PIRSF001456">
    <property type="entry name" value="Chorismate_synth"/>
    <property type="match status" value="1"/>
</dbReference>
<comment type="cofactor">
    <cofactor evidence="11 12">
        <name>FMNH2</name>
        <dbReference type="ChEBI" id="CHEBI:57618"/>
    </cofactor>
    <text evidence="11 12">Reduced FMN (FMNH(2)).</text>
</comment>
<dbReference type="Proteomes" id="UP001524435">
    <property type="component" value="Unassembled WGS sequence"/>
</dbReference>
<evidence type="ECO:0000256" key="3">
    <source>
        <dbReference type="ARBA" id="ARBA00013036"/>
    </source>
</evidence>
<comment type="function">
    <text evidence="11">Catalyzes the anti-1,4-elimination of the C-3 phosphate and the C-6 proR hydrogen from 5-enolpyruvylshikimate-3-phosphate (EPSP) to yield chorismate, which is the branch point compound that serves as the starting substrate for the three terminal pathways of aromatic amino acid biosynthesis. This reaction introduces a second double bond into the aromatic ring system.</text>
</comment>
<comment type="catalytic activity">
    <reaction evidence="11 12">
        <text>5-O-(1-carboxyvinyl)-3-phosphoshikimate = chorismate + phosphate</text>
        <dbReference type="Rhea" id="RHEA:21020"/>
        <dbReference type="ChEBI" id="CHEBI:29748"/>
        <dbReference type="ChEBI" id="CHEBI:43474"/>
        <dbReference type="ChEBI" id="CHEBI:57701"/>
        <dbReference type="EC" id="4.2.3.5"/>
    </reaction>
</comment>
<dbReference type="RefSeq" id="WP_256198062.1">
    <property type="nucleotide sequence ID" value="NZ_CALVCM010000015.1"/>
</dbReference>
<feature type="binding site" evidence="11">
    <location>
        <position position="289"/>
    </location>
    <ligand>
        <name>FMN</name>
        <dbReference type="ChEBI" id="CHEBI:58210"/>
    </ligand>
</feature>
<evidence type="ECO:0000256" key="12">
    <source>
        <dbReference type="RuleBase" id="RU000605"/>
    </source>
</evidence>
<dbReference type="Gene3D" id="3.60.150.10">
    <property type="entry name" value="Chorismate synthase AroC"/>
    <property type="match status" value="1"/>
</dbReference>
<dbReference type="InterPro" id="IPR035904">
    <property type="entry name" value="Chorismate_synth_AroC_sf"/>
</dbReference>
<keyword evidence="9 11" id="KW-0057">Aromatic amino acid biosynthesis</keyword>
<evidence type="ECO:0000256" key="11">
    <source>
        <dbReference type="HAMAP-Rule" id="MF_00300"/>
    </source>
</evidence>
<evidence type="ECO:0000256" key="6">
    <source>
        <dbReference type="ARBA" id="ARBA00022643"/>
    </source>
</evidence>
<dbReference type="EC" id="4.2.3.5" evidence="3 11"/>
<feature type="binding site" evidence="11">
    <location>
        <position position="52"/>
    </location>
    <ligand>
        <name>NADP(+)</name>
        <dbReference type="ChEBI" id="CHEBI:58349"/>
    </ligand>
</feature>
<dbReference type="InterPro" id="IPR000453">
    <property type="entry name" value="Chorismate_synth"/>
</dbReference>
<keyword evidence="8 11" id="KW-0521">NADP</keyword>
<proteinExistence type="inferred from homology"/>
<reference evidence="13 14" key="1">
    <citation type="submission" date="2022-06" db="EMBL/GenBank/DDBJ databases">
        <title>Isolation of gut microbiota from human fecal samples.</title>
        <authorList>
            <person name="Pamer E.G."/>
            <person name="Barat B."/>
            <person name="Waligurski E."/>
            <person name="Medina S."/>
            <person name="Paddock L."/>
            <person name="Mostad J."/>
        </authorList>
    </citation>
    <scope>NUCLEOTIDE SEQUENCE [LARGE SCALE GENOMIC DNA]</scope>
    <source>
        <strain evidence="13 14">DFI.6.1</strain>
    </source>
</reference>
<dbReference type="Pfam" id="PF01264">
    <property type="entry name" value="Chorismate_synt"/>
    <property type="match status" value="1"/>
</dbReference>
<keyword evidence="10 11" id="KW-0456">Lyase</keyword>
<evidence type="ECO:0000256" key="1">
    <source>
        <dbReference type="ARBA" id="ARBA00005044"/>
    </source>
</evidence>
<feature type="binding site" evidence="11">
    <location>
        <begin position="124"/>
        <end position="126"/>
    </location>
    <ligand>
        <name>FMN</name>
        <dbReference type="ChEBI" id="CHEBI:58210"/>
    </ligand>
</feature>
<dbReference type="PROSITE" id="PS00787">
    <property type="entry name" value="CHORISMATE_SYNTHASE_1"/>
    <property type="match status" value="1"/>
</dbReference>
<comment type="pathway">
    <text evidence="1 11 12">Metabolic intermediate biosynthesis; chorismate biosynthesis; chorismate from D-erythrose 4-phosphate and phosphoenolpyruvate: step 7/7.</text>
</comment>
<evidence type="ECO:0000256" key="4">
    <source>
        <dbReference type="ARBA" id="ARBA00022605"/>
    </source>
</evidence>
<dbReference type="GO" id="GO:0004107">
    <property type="term" value="F:chorismate synthase activity"/>
    <property type="evidence" value="ECO:0007669"/>
    <property type="project" value="UniProtKB-EC"/>
</dbReference>
<comment type="caution">
    <text evidence="11">Lacks conserved residue(s) required for the propagation of feature annotation.</text>
</comment>
<sequence>MKNTFGSNIQYTLFGESHGEAIGIVIDGLPAGIALDLDLMERQMEKRKAKGKISTQRKEADQVKIISGYFNGHTSGTPLTILIENTNVRSQDYARTQMLLRPSHADYSAHVKYRGFEDYRGGGHFSGRLTAPIVAAGSIAMQILQQLGVQIATHIEKLHDLEDVRFGQTIEEVETQIAYLQDRSFPTLDETCGKAMIEKIEACAKQKDSVGGILESAAIHVPAGLGEPFFDSIESILAHLLFSIPAVKGVSFGSGFDFANLYGSEANDAFALKEGKIVTKSNHNGGINGGITNGMPIHLHTVIKATPSIYQEQDSVDLQSGKEAKLTIKGRHDPAILHRAAVVVDSMIAIGLLEALCQQEAGLALIKQMSSNERGMIV</sequence>
<feature type="binding site" evidence="11">
    <location>
        <begin position="304"/>
        <end position="308"/>
    </location>
    <ligand>
        <name>FMN</name>
        <dbReference type="ChEBI" id="CHEBI:58210"/>
    </ligand>
</feature>
<organism evidence="13 14">
    <name type="scientific">Massilicoli timonensis</name>
    <dbReference type="NCBI Taxonomy" id="2015901"/>
    <lineage>
        <taxon>Bacteria</taxon>
        <taxon>Bacillati</taxon>
        <taxon>Bacillota</taxon>
        <taxon>Erysipelotrichia</taxon>
        <taxon>Erysipelotrichales</taxon>
        <taxon>Erysipelotrichaceae</taxon>
        <taxon>Massilicoli</taxon>
    </lineage>
</organism>
<evidence type="ECO:0000256" key="2">
    <source>
        <dbReference type="ARBA" id="ARBA00008014"/>
    </source>
</evidence>
<dbReference type="PROSITE" id="PS00788">
    <property type="entry name" value="CHORISMATE_SYNTHASE_2"/>
    <property type="match status" value="1"/>
</dbReference>